<evidence type="ECO:0000256" key="1">
    <source>
        <dbReference type="SAM" id="Phobius"/>
    </source>
</evidence>
<organism evidence="2 3">
    <name type="scientific">Acetobacter tropicalis</name>
    <dbReference type="NCBI Taxonomy" id="104102"/>
    <lineage>
        <taxon>Bacteria</taxon>
        <taxon>Pseudomonadati</taxon>
        <taxon>Pseudomonadota</taxon>
        <taxon>Alphaproteobacteria</taxon>
        <taxon>Acetobacterales</taxon>
        <taxon>Acetobacteraceae</taxon>
        <taxon>Acetobacter</taxon>
    </lineage>
</organism>
<keyword evidence="1" id="KW-0812">Transmembrane</keyword>
<name>A0A149U8Q2_9PROT</name>
<feature type="transmembrane region" description="Helical" evidence="1">
    <location>
        <begin position="45"/>
        <end position="64"/>
    </location>
</feature>
<comment type="caution">
    <text evidence="2">The sequence shown here is derived from an EMBL/GenBank/DDBJ whole genome shotgun (WGS) entry which is preliminary data.</text>
</comment>
<gene>
    <name evidence="2" type="ORF">AD947_00120</name>
</gene>
<protein>
    <submittedName>
        <fullName evidence="2">Uncharacterized protein</fullName>
    </submittedName>
</protein>
<evidence type="ECO:0000313" key="2">
    <source>
        <dbReference type="EMBL" id="KXV61843.1"/>
    </source>
</evidence>
<keyword evidence="1" id="KW-1133">Transmembrane helix</keyword>
<sequence>IFLTNNGGSMPLYLSVFAENQGIMRAIAGKSRKSFTFMDIPQCHAFGLLIFPVPSSFVVLLHWITEWRSKSVCENGVQCVRTVSARHDAFTVSIRENSRIFHGRAVQPR</sequence>
<dbReference type="AlphaFoldDB" id="A0A149U8Q2"/>
<dbReference type="Proteomes" id="UP000075411">
    <property type="component" value="Unassembled WGS sequence"/>
</dbReference>
<keyword evidence="1" id="KW-0472">Membrane</keyword>
<accession>A0A149U8Q2</accession>
<reference evidence="2 3" key="1">
    <citation type="submission" date="2015-06" db="EMBL/GenBank/DDBJ databases">
        <title>Improved classification and identification of acetic acid bacteria using matrix-assisted laser desorption/ionization time-of-flight mass spectrometry; Gluconobacter nephelii and Gluconobacter uchimurae are later heterotypic synonyms of Gluconobacter japonicus and Gluconobacter oxydans, respectively.</title>
        <authorList>
            <person name="Li L."/>
            <person name="Cleenwerck I."/>
            <person name="De Vuyst L."/>
            <person name="Vandamme P."/>
        </authorList>
    </citation>
    <scope>NUCLEOTIDE SEQUENCE [LARGE SCALE GENOMIC DNA]</scope>
    <source>
        <strain evidence="2 3">LMG 1663</strain>
    </source>
</reference>
<proteinExistence type="predicted"/>
<dbReference type="EMBL" id="LHZT01000021">
    <property type="protein sequence ID" value="KXV61843.1"/>
    <property type="molecule type" value="Genomic_DNA"/>
</dbReference>
<feature type="non-terminal residue" evidence="2">
    <location>
        <position position="1"/>
    </location>
</feature>
<evidence type="ECO:0000313" key="3">
    <source>
        <dbReference type="Proteomes" id="UP000075411"/>
    </source>
</evidence>